<accession>A0A6J4M5T7</accession>
<name>A0A6J4M5T7_9ACTN</name>
<sequence length="37" mass="4097">MTERPSDTDRVSTCVVAGSPEAPATRVRFREPRPAPR</sequence>
<proteinExistence type="predicted"/>
<gene>
    <name evidence="1" type="ORF">AVDCRST_MAG34-1649</name>
</gene>
<dbReference type="EMBL" id="CADCUI010000034">
    <property type="protein sequence ID" value="CAA9349282.1"/>
    <property type="molecule type" value="Genomic_DNA"/>
</dbReference>
<dbReference type="AlphaFoldDB" id="A0A6J4M5T7"/>
<protein>
    <submittedName>
        <fullName evidence="1">Uncharacterized protein</fullName>
    </submittedName>
</protein>
<evidence type="ECO:0000313" key="1">
    <source>
        <dbReference type="EMBL" id="CAA9349282.1"/>
    </source>
</evidence>
<reference evidence="1" key="1">
    <citation type="submission" date="2020-02" db="EMBL/GenBank/DDBJ databases">
        <authorList>
            <person name="Meier V. D."/>
        </authorList>
    </citation>
    <scope>NUCLEOTIDE SEQUENCE</scope>
    <source>
        <strain evidence="1">AVDCRST_MAG34</strain>
    </source>
</reference>
<organism evidence="1">
    <name type="scientific">uncultured Nocardioidaceae bacterium</name>
    <dbReference type="NCBI Taxonomy" id="253824"/>
    <lineage>
        <taxon>Bacteria</taxon>
        <taxon>Bacillati</taxon>
        <taxon>Actinomycetota</taxon>
        <taxon>Actinomycetes</taxon>
        <taxon>Propionibacteriales</taxon>
        <taxon>Nocardioidaceae</taxon>
        <taxon>environmental samples</taxon>
    </lineage>
</organism>